<dbReference type="PANTHER" id="PTHR28080">
    <property type="entry name" value="PEROXISOMAL BIOGENESIS FACTOR 3"/>
    <property type="match status" value="1"/>
</dbReference>
<keyword evidence="3" id="KW-1185">Reference proteome</keyword>
<dbReference type="GO" id="GO:0045046">
    <property type="term" value="P:protein import into peroxisome membrane"/>
    <property type="evidence" value="ECO:0007669"/>
    <property type="project" value="TreeGrafter"/>
</dbReference>
<evidence type="ECO:0000313" key="3">
    <source>
        <dbReference type="Proteomes" id="UP001055439"/>
    </source>
</evidence>
<dbReference type="GO" id="GO:0030674">
    <property type="term" value="F:protein-macromolecule adaptor activity"/>
    <property type="evidence" value="ECO:0007669"/>
    <property type="project" value="TreeGrafter"/>
</dbReference>
<accession>A0A9E7G7Z7</accession>
<dbReference type="PANTHER" id="PTHR28080:SF1">
    <property type="entry name" value="PEROXISOMAL BIOGENESIS FACTOR 3"/>
    <property type="match status" value="1"/>
</dbReference>
<proteinExistence type="predicted"/>
<dbReference type="Pfam" id="PF04882">
    <property type="entry name" value="Peroxin-3"/>
    <property type="match status" value="2"/>
</dbReference>
<keyword evidence="1" id="KW-0175">Coiled coil</keyword>
<name>A0A9E7G7Z7_9LILI</name>
<sequence>MLSLRGFWGRYRRKILISLGVLGSGYFVYKLYESHSRRLSDLERQLDGARQVDELIKNQLHAHFENIQRISDTTTLPYAMHYLRSRISEDLDLSHLTEKLMQGKGHSSSLAVKEKLELWERLKILSFTRTAASLWSMTVLCLYVRVQDEIDSLGRHGQQDFLATADYLATYGINSLVMNMQSAAREVLKDKQLKEPFTAVQLRETMIQILQRFMNIGEPNYWISYVVPENVNDYKQQMAMSDTGFDDSSIIMDASKLEHLLFETRAVLSSPDFRNALEISLNKVVDVLTEDVGIHVGGTSSSGVPLAKLLPQITWLSLPLLDEPGSNKFVQSVRSLPEVELFYTLLYANMPLAS</sequence>
<gene>
    <name evidence="2" type="ORF">MUK42_23146</name>
</gene>
<dbReference type="GO" id="GO:0005778">
    <property type="term" value="C:peroxisomal membrane"/>
    <property type="evidence" value="ECO:0007669"/>
    <property type="project" value="InterPro"/>
</dbReference>
<dbReference type="InterPro" id="IPR006966">
    <property type="entry name" value="Peroxin-3"/>
</dbReference>
<dbReference type="Proteomes" id="UP001055439">
    <property type="component" value="Chromosome 6"/>
</dbReference>
<evidence type="ECO:0000256" key="1">
    <source>
        <dbReference type="SAM" id="Coils"/>
    </source>
</evidence>
<protein>
    <submittedName>
        <fullName evidence="2">Peroxin-3</fullName>
    </submittedName>
</protein>
<organism evidence="2 3">
    <name type="scientific">Musa troglodytarum</name>
    <name type="common">fe'i banana</name>
    <dbReference type="NCBI Taxonomy" id="320322"/>
    <lineage>
        <taxon>Eukaryota</taxon>
        <taxon>Viridiplantae</taxon>
        <taxon>Streptophyta</taxon>
        <taxon>Embryophyta</taxon>
        <taxon>Tracheophyta</taxon>
        <taxon>Spermatophyta</taxon>
        <taxon>Magnoliopsida</taxon>
        <taxon>Liliopsida</taxon>
        <taxon>Zingiberales</taxon>
        <taxon>Musaceae</taxon>
        <taxon>Musa</taxon>
    </lineage>
</organism>
<evidence type="ECO:0000313" key="2">
    <source>
        <dbReference type="EMBL" id="URE10591.1"/>
    </source>
</evidence>
<dbReference type="OrthoDB" id="45930at2759"/>
<reference evidence="2" key="1">
    <citation type="submission" date="2022-05" db="EMBL/GenBank/DDBJ databases">
        <title>The Musa troglodytarum L. genome provides insights into the mechanism of non-climacteric behaviour and enrichment of carotenoids.</title>
        <authorList>
            <person name="Wang J."/>
        </authorList>
    </citation>
    <scope>NUCLEOTIDE SEQUENCE</scope>
    <source>
        <tissue evidence="2">Leaf</tissue>
    </source>
</reference>
<dbReference type="AlphaFoldDB" id="A0A9E7G7Z7"/>
<dbReference type="EMBL" id="CP097508">
    <property type="protein sequence ID" value="URE10591.1"/>
    <property type="molecule type" value="Genomic_DNA"/>
</dbReference>
<feature type="coiled-coil region" evidence="1">
    <location>
        <begin position="32"/>
        <end position="59"/>
    </location>
</feature>